<accession>A0A516RIW4</accession>
<protein>
    <submittedName>
        <fullName evidence="1">Lasso peptide biosynthesis PqqD family chaperone</fullName>
    </submittedName>
</protein>
<dbReference type="EMBL" id="CP040916">
    <property type="protein sequence ID" value="QDQ15589.1"/>
    <property type="molecule type" value="Genomic_DNA"/>
</dbReference>
<sequence>MALALRPTVLMTETEYGVALLDQRSGDYWTLNPTAACVLRCLIQGSGTDGAVLALTGEYDVTAEAAEEDVDRIVDELRSARLVRAEGEDA</sequence>
<dbReference type="InterPro" id="IPR041881">
    <property type="entry name" value="PqqD_sf"/>
</dbReference>
<gene>
    <name evidence="1" type="ORF">FH965_37745</name>
</gene>
<dbReference type="InterPro" id="IPR008792">
    <property type="entry name" value="PQQD"/>
</dbReference>
<dbReference type="Pfam" id="PF05402">
    <property type="entry name" value="PqqD"/>
    <property type="match status" value="1"/>
</dbReference>
<organism evidence="1 2">
    <name type="scientific">Streptomyces spectabilis</name>
    <dbReference type="NCBI Taxonomy" id="68270"/>
    <lineage>
        <taxon>Bacteria</taxon>
        <taxon>Bacillati</taxon>
        <taxon>Actinomycetota</taxon>
        <taxon>Actinomycetes</taxon>
        <taxon>Kitasatosporales</taxon>
        <taxon>Streptomycetaceae</taxon>
        <taxon>Streptomyces</taxon>
    </lineage>
</organism>
<evidence type="ECO:0000313" key="2">
    <source>
        <dbReference type="Proteomes" id="UP000316806"/>
    </source>
</evidence>
<proteinExistence type="predicted"/>
<evidence type="ECO:0000313" key="1">
    <source>
        <dbReference type="EMBL" id="QDQ15589.1"/>
    </source>
</evidence>
<dbReference type="NCBIfam" id="NF033530">
    <property type="entry name" value="lasso_PqqD_Strm"/>
    <property type="match status" value="1"/>
</dbReference>
<dbReference type="Gene3D" id="1.10.10.1150">
    <property type="entry name" value="Coenzyme PQQ synthesis protein D (PqqD)"/>
    <property type="match status" value="1"/>
</dbReference>
<reference evidence="1 2" key="1">
    <citation type="journal article" date="2019" name="J. Ind. Microbiol. Biotechnol.">
        <title>The complete genomic sequence of Streptomyces spectabilis NRRL-2792 and identification of secondary metabolite biosynthetic gene clusters.</title>
        <authorList>
            <person name="Sinha A."/>
            <person name="Phillips-Salemka S."/>
            <person name="Niraula T.A."/>
            <person name="Short K.A."/>
            <person name="Niraula N.P."/>
        </authorList>
    </citation>
    <scope>NUCLEOTIDE SEQUENCE [LARGE SCALE GENOMIC DNA]</scope>
    <source>
        <strain evidence="1 2">NRRL 2792</strain>
    </source>
</reference>
<dbReference type="AlphaFoldDB" id="A0A516RIW4"/>
<name>A0A516RIW4_STRST</name>
<dbReference type="Proteomes" id="UP000316806">
    <property type="component" value="Chromosome"/>
</dbReference>
<dbReference type="RefSeq" id="WP_144322791.1">
    <property type="nucleotide sequence ID" value="NZ_CP040916.1"/>
</dbReference>